<reference evidence="3 4" key="1">
    <citation type="submission" date="2023-08" db="EMBL/GenBank/DDBJ databases">
        <title>A Necator americanus chromosomal reference genome.</title>
        <authorList>
            <person name="Ilik V."/>
            <person name="Petrzelkova K.J."/>
            <person name="Pardy F."/>
            <person name="Fuh T."/>
            <person name="Niatou-Singa F.S."/>
            <person name="Gouil Q."/>
            <person name="Baker L."/>
            <person name="Ritchie M.E."/>
            <person name="Jex A.R."/>
            <person name="Gazzola D."/>
            <person name="Li H."/>
            <person name="Toshio Fujiwara R."/>
            <person name="Zhan B."/>
            <person name="Aroian R.V."/>
            <person name="Pafco B."/>
            <person name="Schwarz E.M."/>
        </authorList>
    </citation>
    <scope>NUCLEOTIDE SEQUENCE [LARGE SCALE GENOMIC DNA]</scope>
    <source>
        <strain evidence="3 4">Aroian</strain>
        <tissue evidence="3">Whole animal</tissue>
    </source>
</reference>
<comment type="similarity">
    <text evidence="1 2">Belongs to the peptidase S10 family.</text>
</comment>
<evidence type="ECO:0000313" key="4">
    <source>
        <dbReference type="Proteomes" id="UP001303046"/>
    </source>
</evidence>
<evidence type="ECO:0000256" key="1">
    <source>
        <dbReference type="ARBA" id="ARBA00009431"/>
    </source>
</evidence>
<dbReference type="Gene3D" id="3.40.50.1820">
    <property type="entry name" value="alpha/beta hydrolase"/>
    <property type="match status" value="2"/>
</dbReference>
<dbReference type="InterPro" id="IPR001563">
    <property type="entry name" value="Peptidase_S10"/>
</dbReference>
<comment type="caution">
    <text evidence="3">The sequence shown here is derived from an EMBL/GenBank/DDBJ whole genome shotgun (WGS) entry which is preliminary data.</text>
</comment>
<evidence type="ECO:0000256" key="2">
    <source>
        <dbReference type="RuleBase" id="RU361156"/>
    </source>
</evidence>
<keyword evidence="2" id="KW-0645">Protease</keyword>
<proteinExistence type="inferred from homology"/>
<feature type="signal peptide" evidence="2">
    <location>
        <begin position="1"/>
        <end position="17"/>
    </location>
</feature>
<keyword evidence="2" id="KW-0732">Signal</keyword>
<keyword evidence="2" id="KW-0121">Carboxypeptidase</keyword>
<accession>A0ABR1EA95</accession>
<sequence length="694" mass="77582">MWWPALLASSVVLCVQAASKDADLITNLPGLTFTPNFKQYSGFLPATQGNYLHYWLVESQTQPEWAPLVLWLNGGPGCSSLGGLFTENGPFHPSVDGMSLVENVNSWNKVANVLFLESPRDIGYSYRDSNTYGPDNVYNDDKTATDNVLALKEFFQKFPEYQNRDFYITGESYGGVYVPTLTNLVIQMIQNGSLPNVKLAGMAVGNGELSAQQQTNSAIDLLYYRGMIGKQQYDSLKNCCVDDDSQPLAYCDFYRFVQIDDYGNLSPNNNTNDPTKIQCGKMVTSLVMDSVWATANDVYNSYQDCYNFTSLSSQGLQGAAGRRTWKTIMGSKLMRASVQQSDLLRSMFSTGSNPFVDQGALFNQGSTDAIGGFPCYMDAANQIYLNLPAVRQALHIPDFLPGWVDCNDPVNAQYYHQQNHDMTPIFKRYNLKMLIYNGDVDMACNFLGDEWFVENLAGTVYNFTLISDRFAWNYTRGSFLPQLGGYVKSWSYNKVLLDLLTVKGAGHFVPTDRPGPALQMIYNFIYTGNYNNTVPFNLNPQPLLPQFVLPPQPSFTRKQADRVWTLPGVTFDLNFKQYSGYLNGVPGNYLHYWLLESQTNPQSDPLVLWLNGGPGCSSLMGLLSELGPFHPNPDGMTLFENVYSWNKGANMLFLESPRNVGFSTQNMSINPDTQYDDTKACTSVVFCCSSLVCC</sequence>
<dbReference type="EMBL" id="JAVFWL010000006">
    <property type="protein sequence ID" value="KAK6759561.1"/>
    <property type="molecule type" value="Genomic_DNA"/>
</dbReference>
<protein>
    <recommendedName>
        <fullName evidence="2">Carboxypeptidase</fullName>
        <ecNumber evidence="2">3.4.16.-</ecNumber>
    </recommendedName>
</protein>
<organism evidence="3 4">
    <name type="scientific">Necator americanus</name>
    <name type="common">Human hookworm</name>
    <dbReference type="NCBI Taxonomy" id="51031"/>
    <lineage>
        <taxon>Eukaryota</taxon>
        <taxon>Metazoa</taxon>
        <taxon>Ecdysozoa</taxon>
        <taxon>Nematoda</taxon>
        <taxon>Chromadorea</taxon>
        <taxon>Rhabditida</taxon>
        <taxon>Rhabditina</taxon>
        <taxon>Rhabditomorpha</taxon>
        <taxon>Strongyloidea</taxon>
        <taxon>Ancylostomatidae</taxon>
        <taxon>Bunostominae</taxon>
        <taxon>Necator</taxon>
    </lineage>
</organism>
<dbReference type="EC" id="3.4.16.-" evidence="2"/>
<evidence type="ECO:0000313" key="3">
    <source>
        <dbReference type="EMBL" id="KAK6759561.1"/>
    </source>
</evidence>
<name>A0ABR1EA95_NECAM</name>
<dbReference type="InterPro" id="IPR033124">
    <property type="entry name" value="Ser_caboxypep_his_AS"/>
</dbReference>
<dbReference type="PROSITE" id="PS00560">
    <property type="entry name" value="CARBOXYPEPT_SER_HIS"/>
    <property type="match status" value="1"/>
</dbReference>
<dbReference type="Pfam" id="PF00450">
    <property type="entry name" value="Peptidase_S10"/>
    <property type="match status" value="2"/>
</dbReference>
<dbReference type="PRINTS" id="PR00724">
    <property type="entry name" value="CRBOXYPTASEC"/>
</dbReference>
<feature type="chain" id="PRO_5044976581" description="Carboxypeptidase" evidence="2">
    <location>
        <begin position="18"/>
        <end position="694"/>
    </location>
</feature>
<keyword evidence="2" id="KW-0378">Hydrolase</keyword>
<dbReference type="SUPFAM" id="SSF53474">
    <property type="entry name" value="alpha/beta-Hydrolases"/>
    <property type="match status" value="2"/>
</dbReference>
<dbReference type="Gene3D" id="3.40.50.12670">
    <property type="match status" value="1"/>
</dbReference>
<dbReference type="PROSITE" id="PS00131">
    <property type="entry name" value="CARBOXYPEPT_SER_SER"/>
    <property type="match status" value="1"/>
</dbReference>
<dbReference type="InterPro" id="IPR029058">
    <property type="entry name" value="AB_hydrolase_fold"/>
</dbReference>
<dbReference type="PANTHER" id="PTHR11802:SF480">
    <property type="entry name" value="CARBOXYPEPTIDASE"/>
    <property type="match status" value="1"/>
</dbReference>
<dbReference type="PANTHER" id="PTHR11802">
    <property type="entry name" value="SERINE PROTEASE FAMILY S10 SERINE CARBOXYPEPTIDASE"/>
    <property type="match status" value="1"/>
</dbReference>
<dbReference type="Proteomes" id="UP001303046">
    <property type="component" value="Unassembled WGS sequence"/>
</dbReference>
<dbReference type="InterPro" id="IPR018202">
    <property type="entry name" value="Ser_caboxypep_ser_AS"/>
</dbReference>
<keyword evidence="4" id="KW-1185">Reference proteome</keyword>
<gene>
    <name evidence="3" type="primary">Necator_chrX.g21413</name>
    <name evidence="3" type="ORF">RB195_021252</name>
</gene>